<protein>
    <submittedName>
        <fullName evidence="9">HYLS1 protein</fullName>
    </submittedName>
</protein>
<feature type="domain" description="Centriolar and ciliogenesis-associated protein HYLS1 C-terminal" evidence="8">
    <location>
        <begin position="1"/>
        <end position="53"/>
    </location>
</feature>
<evidence type="ECO:0000313" key="9">
    <source>
        <dbReference type="EMBL" id="NXM83630.1"/>
    </source>
</evidence>
<evidence type="ECO:0000256" key="5">
    <source>
        <dbReference type="ARBA" id="ARBA00022794"/>
    </source>
</evidence>
<evidence type="ECO:0000256" key="2">
    <source>
        <dbReference type="ARBA" id="ARBA00004138"/>
    </source>
</evidence>
<organism evidence="9 10">
    <name type="scientific">Oenanthe oenanthe</name>
    <name type="common">Northern wheatear</name>
    <dbReference type="NCBI Taxonomy" id="279966"/>
    <lineage>
        <taxon>Eukaryota</taxon>
        <taxon>Metazoa</taxon>
        <taxon>Chordata</taxon>
        <taxon>Craniata</taxon>
        <taxon>Vertebrata</taxon>
        <taxon>Euteleostomi</taxon>
        <taxon>Archelosauria</taxon>
        <taxon>Archosauria</taxon>
        <taxon>Dinosauria</taxon>
        <taxon>Saurischia</taxon>
        <taxon>Theropoda</taxon>
        <taxon>Coelurosauria</taxon>
        <taxon>Aves</taxon>
        <taxon>Neognathae</taxon>
        <taxon>Neoaves</taxon>
        <taxon>Telluraves</taxon>
        <taxon>Australaves</taxon>
        <taxon>Passeriformes</taxon>
        <taxon>Muscicapidae</taxon>
        <taxon>Oenanthe</taxon>
    </lineage>
</organism>
<comment type="subcellular location">
    <subcellularLocation>
        <location evidence="2">Cell projection</location>
        <location evidence="2">Cilium</location>
    </subcellularLocation>
    <subcellularLocation>
        <location evidence="1">Cytoplasm</location>
        <location evidence="1">Cytoskeleton</location>
        <location evidence="1">Microtubule organizing center</location>
        <location evidence="1">Centrosome</location>
        <location evidence="1">Centriole</location>
    </subcellularLocation>
</comment>
<dbReference type="AlphaFoldDB" id="A0A7L1E4Y1"/>
<reference evidence="9 10" key="1">
    <citation type="submission" date="2019-09" db="EMBL/GenBank/DDBJ databases">
        <title>Bird 10,000 Genomes (B10K) Project - Family phase.</title>
        <authorList>
            <person name="Zhang G."/>
        </authorList>
    </citation>
    <scope>NUCLEOTIDE SEQUENCE [LARGE SCALE GENOMIC DNA]</scope>
    <source>
        <strain evidence="9">B10K-DU-001-74</strain>
        <tissue evidence="9">Muscle</tissue>
    </source>
</reference>
<keyword evidence="10" id="KW-1185">Reference proteome</keyword>
<dbReference type="PANTHER" id="PTHR34174">
    <property type="entry name" value="HYDROLETHALUS SYNDROME PROTEIN 1"/>
    <property type="match status" value="1"/>
</dbReference>
<dbReference type="GO" id="GO:0097730">
    <property type="term" value="C:non-motile cilium"/>
    <property type="evidence" value="ECO:0007669"/>
    <property type="project" value="TreeGrafter"/>
</dbReference>
<comment type="caution">
    <text evidence="9">The sequence shown here is derived from an EMBL/GenBank/DDBJ whole genome shotgun (WGS) entry which is preliminary data.</text>
</comment>
<evidence type="ECO:0000256" key="1">
    <source>
        <dbReference type="ARBA" id="ARBA00004114"/>
    </source>
</evidence>
<dbReference type="GO" id="GO:0005814">
    <property type="term" value="C:centriole"/>
    <property type="evidence" value="ECO:0007669"/>
    <property type="project" value="UniProtKB-SubCell"/>
</dbReference>
<gene>
    <name evidence="9" type="primary">Hyls1</name>
    <name evidence="9" type="ORF">OENOEN_R10886</name>
</gene>
<evidence type="ECO:0000256" key="6">
    <source>
        <dbReference type="ARBA" id="ARBA00023212"/>
    </source>
</evidence>
<dbReference type="GO" id="GO:0060271">
    <property type="term" value="P:cilium assembly"/>
    <property type="evidence" value="ECO:0007669"/>
    <property type="project" value="TreeGrafter"/>
</dbReference>
<keyword evidence="4" id="KW-0963">Cytoplasm</keyword>
<proteinExistence type="inferred from homology"/>
<dbReference type="EMBL" id="VXBF01005228">
    <property type="protein sequence ID" value="NXM83630.1"/>
    <property type="molecule type" value="Genomic_DNA"/>
</dbReference>
<evidence type="ECO:0000259" key="8">
    <source>
        <dbReference type="Pfam" id="PF15311"/>
    </source>
</evidence>
<keyword evidence="7" id="KW-0966">Cell projection</keyword>
<dbReference type="InterPro" id="IPR052319">
    <property type="entry name" value="Centriolar_ciliogenesis_assoc"/>
</dbReference>
<dbReference type="InterPro" id="IPR027918">
    <property type="entry name" value="HYLS1_C_dom"/>
</dbReference>
<accession>A0A7L1E4Y1</accession>
<keyword evidence="5" id="KW-0970">Cilium biogenesis/degradation</keyword>
<evidence type="ECO:0000313" key="10">
    <source>
        <dbReference type="Proteomes" id="UP000565754"/>
    </source>
</evidence>
<evidence type="ECO:0000256" key="3">
    <source>
        <dbReference type="ARBA" id="ARBA00010091"/>
    </source>
</evidence>
<feature type="non-terminal residue" evidence="9">
    <location>
        <position position="1"/>
    </location>
</feature>
<evidence type="ECO:0000256" key="4">
    <source>
        <dbReference type="ARBA" id="ARBA00022490"/>
    </source>
</evidence>
<evidence type="ECO:0000256" key="7">
    <source>
        <dbReference type="ARBA" id="ARBA00023273"/>
    </source>
</evidence>
<dbReference type="Proteomes" id="UP000565754">
    <property type="component" value="Unassembled WGS sequence"/>
</dbReference>
<name>A0A7L1E4Y1_OENON</name>
<sequence>DPHESLRRAVHRQILQTGLPRRAQRGVCVPNTYEVPTMKKRDSLRFGVRWDLAHRLLPRRS</sequence>
<comment type="similarity">
    <text evidence="3">Belongs to the HYLS1 family.</text>
</comment>
<dbReference type="Pfam" id="PF15311">
    <property type="entry name" value="HYLS1_C"/>
    <property type="match status" value="1"/>
</dbReference>
<keyword evidence="6" id="KW-0206">Cytoskeleton</keyword>
<feature type="non-terminal residue" evidence="9">
    <location>
        <position position="61"/>
    </location>
</feature>
<dbReference type="PANTHER" id="PTHR34174:SF1">
    <property type="entry name" value="CENTRIOLAR AND CILIOGENESIS-ASSOCIATED PROTEIN HYLS1"/>
    <property type="match status" value="1"/>
</dbReference>